<dbReference type="EMBL" id="CAJVRM010000482">
    <property type="protein sequence ID" value="CAG8981439.1"/>
    <property type="molecule type" value="Genomic_DNA"/>
</dbReference>
<feature type="region of interest" description="Disordered" evidence="1">
    <location>
        <begin position="45"/>
        <end position="102"/>
    </location>
</feature>
<reference evidence="3" key="1">
    <citation type="submission" date="2021-07" db="EMBL/GenBank/DDBJ databases">
        <authorList>
            <person name="Durling M."/>
        </authorList>
    </citation>
    <scope>NUCLEOTIDE SEQUENCE</scope>
</reference>
<name>A0A9N9LUH2_9HELO</name>
<protein>
    <submittedName>
        <fullName evidence="3">Uncharacterized protein</fullName>
    </submittedName>
</protein>
<comment type="caution">
    <text evidence="3">The sequence shown here is derived from an EMBL/GenBank/DDBJ whole genome shotgun (WGS) entry which is preliminary data.</text>
</comment>
<sequence length="377" mass="40623">MRFSSTSILLGLAALGSIPETSGRAVPNSEIELYNWNHVRAAPVRITPSKGVPPTIKPGSETPSHTGEKPDSENTPRIGTGDKTPDTTPNEPTVHIGDSNLNNSPDIWCRGTGCGGESTPTLLTTSQLTTRGDKGLKLAASPQQNKGYTQQEKDHYDIEEEDFLGVEQSIPELGFDQKYGFQDEEGWSRMFARSKGNPGKNVVEMSIGRAKDGVGKEYVAIVAHARFARYDANRYKLDDKGEAVKDGNGKLVAADGFDAKAVPASQLLHDAAKQSGKLDGKKPEKFFLISELITNDEAKRDIKAASAAMGKSGQANVLKKGAKGVEGDWFKILAGNDNNYSYLNTVGRNADTFGGYEVVSIQTLDNPLTMAMELSKV</sequence>
<dbReference type="Proteomes" id="UP000701801">
    <property type="component" value="Unassembled WGS sequence"/>
</dbReference>
<proteinExistence type="predicted"/>
<evidence type="ECO:0000256" key="1">
    <source>
        <dbReference type="SAM" id="MobiDB-lite"/>
    </source>
</evidence>
<feature type="signal peptide" evidence="2">
    <location>
        <begin position="1"/>
        <end position="23"/>
    </location>
</feature>
<organism evidence="3 4">
    <name type="scientific">Hymenoscyphus albidus</name>
    <dbReference type="NCBI Taxonomy" id="595503"/>
    <lineage>
        <taxon>Eukaryota</taxon>
        <taxon>Fungi</taxon>
        <taxon>Dikarya</taxon>
        <taxon>Ascomycota</taxon>
        <taxon>Pezizomycotina</taxon>
        <taxon>Leotiomycetes</taxon>
        <taxon>Helotiales</taxon>
        <taxon>Helotiaceae</taxon>
        <taxon>Hymenoscyphus</taxon>
    </lineage>
</organism>
<dbReference type="OrthoDB" id="3928093at2759"/>
<keyword evidence="4" id="KW-1185">Reference proteome</keyword>
<gene>
    <name evidence="3" type="ORF">HYALB_00013632</name>
</gene>
<evidence type="ECO:0000256" key="2">
    <source>
        <dbReference type="SAM" id="SignalP"/>
    </source>
</evidence>
<evidence type="ECO:0000313" key="4">
    <source>
        <dbReference type="Proteomes" id="UP000701801"/>
    </source>
</evidence>
<feature type="chain" id="PRO_5040432321" evidence="2">
    <location>
        <begin position="24"/>
        <end position="377"/>
    </location>
</feature>
<evidence type="ECO:0000313" key="3">
    <source>
        <dbReference type="EMBL" id="CAG8981439.1"/>
    </source>
</evidence>
<keyword evidence="2" id="KW-0732">Signal</keyword>
<accession>A0A9N9LUH2</accession>
<dbReference type="AlphaFoldDB" id="A0A9N9LUH2"/>